<evidence type="ECO:0000256" key="1">
    <source>
        <dbReference type="SAM" id="MobiDB-lite"/>
    </source>
</evidence>
<protein>
    <recommendedName>
        <fullName evidence="5">DUF3035 domain-containing protein</fullName>
    </recommendedName>
</protein>
<feature type="compositionally biased region" description="Basic and acidic residues" evidence="1">
    <location>
        <begin position="112"/>
        <end position="125"/>
    </location>
</feature>
<dbReference type="RefSeq" id="WP_168133626.1">
    <property type="nucleotide sequence ID" value="NZ_JAAVJH010000003.1"/>
</dbReference>
<accession>A0ABX1CP72</accession>
<feature type="compositionally biased region" description="Polar residues" evidence="1">
    <location>
        <begin position="98"/>
        <end position="107"/>
    </location>
</feature>
<proteinExistence type="predicted"/>
<dbReference type="Proteomes" id="UP000732399">
    <property type="component" value="Unassembled WGS sequence"/>
</dbReference>
<name>A0ABX1CP72_9SPHN</name>
<organism evidence="3 4">
    <name type="scientific">Sphingomonas corticis</name>
    <dbReference type="NCBI Taxonomy" id="2722791"/>
    <lineage>
        <taxon>Bacteria</taxon>
        <taxon>Pseudomonadati</taxon>
        <taxon>Pseudomonadota</taxon>
        <taxon>Alphaproteobacteria</taxon>
        <taxon>Sphingomonadales</taxon>
        <taxon>Sphingomonadaceae</taxon>
        <taxon>Sphingomonas</taxon>
    </lineage>
</organism>
<evidence type="ECO:0000313" key="3">
    <source>
        <dbReference type="EMBL" id="NJR78085.1"/>
    </source>
</evidence>
<reference evidence="3 4" key="1">
    <citation type="submission" date="2020-03" db="EMBL/GenBank/DDBJ databases">
        <authorList>
            <person name="Wang L."/>
            <person name="He N."/>
            <person name="Li Y."/>
            <person name="Fang Y."/>
            <person name="Zhang F."/>
        </authorList>
    </citation>
    <scope>NUCLEOTIDE SEQUENCE [LARGE SCALE GENOMIC DNA]</scope>
    <source>
        <strain evidence="3 4">36D10-4-7</strain>
    </source>
</reference>
<comment type="caution">
    <text evidence="3">The sequence shown here is derived from an EMBL/GenBank/DDBJ whole genome shotgun (WGS) entry which is preliminary data.</text>
</comment>
<gene>
    <name evidence="3" type="ORF">HBH26_05570</name>
</gene>
<sequence length="135" mass="13964">MTGVPHGQLPRARLMALLAGIAAASAGCDRPAADPPAGVTVVRGDPGPSPVQTAPAAAPERAAPTPRLQDAATPRFAPRADLLAEIAEDGTLRPLPAQMTQPRSAATQPHRASWEAELRGRRLEDTATAADGEQR</sequence>
<keyword evidence="2" id="KW-0732">Signal</keyword>
<feature type="chain" id="PRO_5047386401" description="DUF3035 domain-containing protein" evidence="2">
    <location>
        <begin position="27"/>
        <end position="135"/>
    </location>
</feature>
<dbReference type="EMBL" id="JAAVJH010000003">
    <property type="protein sequence ID" value="NJR78085.1"/>
    <property type="molecule type" value="Genomic_DNA"/>
</dbReference>
<feature type="compositionally biased region" description="Low complexity" evidence="1">
    <location>
        <begin position="53"/>
        <end position="67"/>
    </location>
</feature>
<feature type="region of interest" description="Disordered" evidence="1">
    <location>
        <begin position="26"/>
        <end position="73"/>
    </location>
</feature>
<evidence type="ECO:0008006" key="5">
    <source>
        <dbReference type="Google" id="ProtNLM"/>
    </source>
</evidence>
<feature type="signal peptide" evidence="2">
    <location>
        <begin position="1"/>
        <end position="26"/>
    </location>
</feature>
<evidence type="ECO:0000256" key="2">
    <source>
        <dbReference type="SAM" id="SignalP"/>
    </source>
</evidence>
<keyword evidence="4" id="KW-1185">Reference proteome</keyword>
<feature type="region of interest" description="Disordered" evidence="1">
    <location>
        <begin position="90"/>
        <end position="135"/>
    </location>
</feature>
<evidence type="ECO:0000313" key="4">
    <source>
        <dbReference type="Proteomes" id="UP000732399"/>
    </source>
</evidence>